<proteinExistence type="predicted"/>
<name>A0A4S8LNC7_DENBC</name>
<reference evidence="1 2" key="1">
    <citation type="journal article" date="2019" name="Nat. Ecol. Evol.">
        <title>Megaphylogeny resolves global patterns of mushroom evolution.</title>
        <authorList>
            <person name="Varga T."/>
            <person name="Krizsan K."/>
            <person name="Foldi C."/>
            <person name="Dima B."/>
            <person name="Sanchez-Garcia M."/>
            <person name="Sanchez-Ramirez S."/>
            <person name="Szollosi G.J."/>
            <person name="Szarkandi J.G."/>
            <person name="Papp V."/>
            <person name="Albert L."/>
            <person name="Andreopoulos W."/>
            <person name="Angelini C."/>
            <person name="Antonin V."/>
            <person name="Barry K.W."/>
            <person name="Bougher N.L."/>
            <person name="Buchanan P."/>
            <person name="Buyck B."/>
            <person name="Bense V."/>
            <person name="Catcheside P."/>
            <person name="Chovatia M."/>
            <person name="Cooper J."/>
            <person name="Damon W."/>
            <person name="Desjardin D."/>
            <person name="Finy P."/>
            <person name="Geml J."/>
            <person name="Haridas S."/>
            <person name="Hughes K."/>
            <person name="Justo A."/>
            <person name="Karasinski D."/>
            <person name="Kautmanova I."/>
            <person name="Kiss B."/>
            <person name="Kocsube S."/>
            <person name="Kotiranta H."/>
            <person name="LaButti K.M."/>
            <person name="Lechner B.E."/>
            <person name="Liimatainen K."/>
            <person name="Lipzen A."/>
            <person name="Lukacs Z."/>
            <person name="Mihaltcheva S."/>
            <person name="Morgado L.N."/>
            <person name="Niskanen T."/>
            <person name="Noordeloos M.E."/>
            <person name="Ohm R.A."/>
            <person name="Ortiz-Santana B."/>
            <person name="Ovrebo C."/>
            <person name="Racz N."/>
            <person name="Riley R."/>
            <person name="Savchenko A."/>
            <person name="Shiryaev A."/>
            <person name="Soop K."/>
            <person name="Spirin V."/>
            <person name="Szebenyi C."/>
            <person name="Tomsovsky M."/>
            <person name="Tulloss R.E."/>
            <person name="Uehling J."/>
            <person name="Grigoriev I.V."/>
            <person name="Vagvolgyi C."/>
            <person name="Papp T."/>
            <person name="Martin F.M."/>
            <person name="Miettinen O."/>
            <person name="Hibbett D.S."/>
            <person name="Nagy L.G."/>
        </authorList>
    </citation>
    <scope>NUCLEOTIDE SEQUENCE [LARGE SCALE GENOMIC DNA]</scope>
    <source>
        <strain evidence="1 2">CBS 962.96</strain>
    </source>
</reference>
<dbReference type="EMBL" id="ML179334">
    <property type="protein sequence ID" value="THU90473.1"/>
    <property type="molecule type" value="Genomic_DNA"/>
</dbReference>
<organism evidence="1 2">
    <name type="scientific">Dendrothele bispora (strain CBS 962.96)</name>
    <dbReference type="NCBI Taxonomy" id="1314807"/>
    <lineage>
        <taxon>Eukaryota</taxon>
        <taxon>Fungi</taxon>
        <taxon>Dikarya</taxon>
        <taxon>Basidiomycota</taxon>
        <taxon>Agaricomycotina</taxon>
        <taxon>Agaricomycetes</taxon>
        <taxon>Agaricomycetidae</taxon>
        <taxon>Agaricales</taxon>
        <taxon>Agaricales incertae sedis</taxon>
        <taxon>Dendrothele</taxon>
    </lineage>
</organism>
<protein>
    <submittedName>
        <fullName evidence="1">Uncharacterized protein</fullName>
    </submittedName>
</protein>
<accession>A0A4S8LNC7</accession>
<sequence length="211" mass="23736">MSDNRSFAVSGIINEMYIQEGRSDSDEESSTWLIIQLGPDPANITSFMNVLHMLDSTLYNALFPRPWYLGGNNEPYILITYPPTLTAISTADNVTIPPPPTADFINYASYYRHWDNERKAITLDASLTVDCPIVYEEVDDNTLIPCVVAECVNVLGNVLLFVVFPARYFALIIVDGISIQMKIHIFRFRIKATVALIYGIKNYQGGENVLE</sequence>
<keyword evidence="2" id="KW-1185">Reference proteome</keyword>
<gene>
    <name evidence="1" type="ORF">K435DRAFT_801994</name>
</gene>
<evidence type="ECO:0000313" key="1">
    <source>
        <dbReference type="EMBL" id="THU90473.1"/>
    </source>
</evidence>
<evidence type="ECO:0000313" key="2">
    <source>
        <dbReference type="Proteomes" id="UP000297245"/>
    </source>
</evidence>
<dbReference type="Proteomes" id="UP000297245">
    <property type="component" value="Unassembled WGS sequence"/>
</dbReference>
<dbReference type="AlphaFoldDB" id="A0A4S8LNC7"/>